<feature type="signal peptide" evidence="2">
    <location>
        <begin position="1"/>
        <end position="24"/>
    </location>
</feature>
<dbReference type="KEGG" id="nall:PP769_02165"/>
<proteinExistence type="predicted"/>
<keyword evidence="2" id="KW-0732">Signal</keyword>
<evidence type="ECO:0000313" key="3">
    <source>
        <dbReference type="EMBL" id="WNM58593.1"/>
    </source>
</evidence>
<name>A0AA96GGQ4_9BACT</name>
<accession>A0AA96GGQ4</accession>
<keyword evidence="4" id="KW-1185">Reference proteome</keyword>
<evidence type="ECO:0000256" key="2">
    <source>
        <dbReference type="SAM" id="SignalP"/>
    </source>
</evidence>
<protein>
    <submittedName>
        <fullName evidence="3">DUF928 domain-containing protein</fullName>
    </submittedName>
</protein>
<feature type="region of interest" description="Disordered" evidence="1">
    <location>
        <begin position="68"/>
        <end position="99"/>
    </location>
</feature>
<feature type="chain" id="PRO_5041732060" evidence="2">
    <location>
        <begin position="25"/>
        <end position="283"/>
    </location>
</feature>
<sequence>MSQMMTRCRWVAVIAVTLGLSVQATGGAEFPDQATHTHMKDVASIAIEPGFLEETLLSGDSPVVQISDDKTDKQAASSREGALYQPPQRGAPGGRVGGGTRGPMTDLPLLLALAPDHVGLASEVQPQLVWYLSKATNYPLEFTLIDELGVTPIIEKPLSSPIESGIHIIHLADYDLKLEKGKTYQWFVSLVSDPEHRSADIIGGGMIKVGEVPASLTEDLKNANPVEATKLWGQAGFWYDAIGVISTYIQSHPSDAEMHHVRASLLEEVDLDTPAQVDREHGL</sequence>
<evidence type="ECO:0000313" key="4">
    <source>
        <dbReference type="Proteomes" id="UP001302719"/>
    </source>
</evidence>
<dbReference type="Proteomes" id="UP001302719">
    <property type="component" value="Chromosome"/>
</dbReference>
<dbReference type="InterPro" id="IPR010328">
    <property type="entry name" value="DUF928"/>
</dbReference>
<dbReference type="RefSeq" id="WP_312644633.1">
    <property type="nucleotide sequence ID" value="NZ_CP116967.1"/>
</dbReference>
<organism evidence="3 4">
    <name type="scientific">Candidatus Nitrospira allomarina</name>
    <dbReference type="NCBI Taxonomy" id="3020900"/>
    <lineage>
        <taxon>Bacteria</taxon>
        <taxon>Pseudomonadati</taxon>
        <taxon>Nitrospirota</taxon>
        <taxon>Nitrospiria</taxon>
        <taxon>Nitrospirales</taxon>
        <taxon>Nitrospiraceae</taxon>
        <taxon>Nitrospira</taxon>
    </lineage>
</organism>
<dbReference type="EMBL" id="CP116967">
    <property type="protein sequence ID" value="WNM58593.1"/>
    <property type="molecule type" value="Genomic_DNA"/>
</dbReference>
<gene>
    <name evidence="3" type="ORF">PP769_02165</name>
</gene>
<reference evidence="3 4" key="1">
    <citation type="submission" date="2023-01" db="EMBL/GenBank/DDBJ databases">
        <title>Cultivation and genomic characterization of new, ubiquitous marine nitrite-oxidizing bacteria from the Nitrospirales.</title>
        <authorList>
            <person name="Mueller A.J."/>
            <person name="Daebeler A."/>
            <person name="Herbold C.W."/>
            <person name="Kirkegaard R.H."/>
            <person name="Daims H."/>
        </authorList>
    </citation>
    <scope>NUCLEOTIDE SEQUENCE [LARGE SCALE GENOMIC DNA]</scope>
    <source>
        <strain evidence="3 4">VA</strain>
    </source>
</reference>
<evidence type="ECO:0000256" key="1">
    <source>
        <dbReference type="SAM" id="MobiDB-lite"/>
    </source>
</evidence>
<dbReference type="Pfam" id="PF06051">
    <property type="entry name" value="DUF928"/>
    <property type="match status" value="1"/>
</dbReference>
<dbReference type="AlphaFoldDB" id="A0AA96GGQ4"/>